<dbReference type="InterPro" id="IPR003961">
    <property type="entry name" value="FN3_dom"/>
</dbReference>
<gene>
    <name evidence="3" type="ORF">LCGC14_1458060</name>
</gene>
<dbReference type="CDD" id="cd00063">
    <property type="entry name" value="FN3"/>
    <property type="match status" value="1"/>
</dbReference>
<proteinExistence type="predicted"/>
<accession>A0A0F9K216</accession>
<keyword evidence="1" id="KW-0812">Transmembrane</keyword>
<dbReference type="InterPro" id="IPR013783">
    <property type="entry name" value="Ig-like_fold"/>
</dbReference>
<feature type="domain" description="Fibronectin type-III" evidence="2">
    <location>
        <begin position="464"/>
        <end position="540"/>
    </location>
</feature>
<protein>
    <recommendedName>
        <fullName evidence="2">Fibronectin type-III domain-containing protein</fullName>
    </recommendedName>
</protein>
<dbReference type="SMART" id="SM00060">
    <property type="entry name" value="FN3"/>
    <property type="match status" value="4"/>
</dbReference>
<sequence>MSKIKKYSKSAFKISKDIAKKSIKRRIILATIILVVIIVGVVSVINLTGFAIYVGNGGSSNGYVEYSSLPSTPTLNTISPNPDLDNTISLDWSDSLRLWYYNVWRKVSGGSWSIVKRGATSSSFIDTDVENGLYYYKIESVNNIGDVFSGYKSVQIANPDFPLSSRNAYLEEIIPSVSLSGEISLVWTVESGVVHTDNVFRRIVGGSWGNRIKTFNVVTGGGSYMDTINDFGIYEYKIETVFWEGYDRSYYSNEQSVEVAQSEPPPPPPIPIAPVLNSIIPSTDTDGNIDLSWNSITHATSYDIYKSTGGSFSLLQNVISTSFTDSGLIDGTYRYKIKAKNADGTSGFSNEKSVTVQFPLPVPIAPVLNSITPDPDIDGDIDLSWNQVSGATEYNIYRKISGGSYTRIARISGTSYIDYGLTDGNYYYKVKAINIEGSSLDSNVVSVSISILIPPPPPPPVVIPSVPVLDPFIPNVDIDGIVTLTWTAISGAESYKIYRSKDGGTYEIITTVNTSSYTDIILEDGIYIYKIKASNTAGDSDVSNWEAVQVNTAITTTIPSGINQTTIIVILVVVVIIGISVVVIIQKFSKKTKIN</sequence>
<name>A0A0F9K216_9ZZZZ</name>
<feature type="domain" description="Fibronectin type-III" evidence="2">
    <location>
        <begin position="271"/>
        <end position="346"/>
    </location>
</feature>
<dbReference type="InterPro" id="IPR036116">
    <property type="entry name" value="FN3_sf"/>
</dbReference>
<feature type="transmembrane region" description="Helical" evidence="1">
    <location>
        <begin position="567"/>
        <end position="585"/>
    </location>
</feature>
<feature type="transmembrane region" description="Helical" evidence="1">
    <location>
        <begin position="27"/>
        <end position="54"/>
    </location>
</feature>
<keyword evidence="1" id="KW-0472">Membrane</keyword>
<evidence type="ECO:0000259" key="2">
    <source>
        <dbReference type="SMART" id="SM00060"/>
    </source>
</evidence>
<keyword evidence="1" id="KW-1133">Transmembrane helix</keyword>
<comment type="caution">
    <text evidence="3">The sequence shown here is derived from an EMBL/GenBank/DDBJ whole genome shotgun (WGS) entry which is preliminary data.</text>
</comment>
<evidence type="ECO:0000256" key="1">
    <source>
        <dbReference type="SAM" id="Phobius"/>
    </source>
</evidence>
<dbReference type="AlphaFoldDB" id="A0A0F9K216"/>
<evidence type="ECO:0000313" key="3">
    <source>
        <dbReference type="EMBL" id="KKM68721.1"/>
    </source>
</evidence>
<dbReference type="EMBL" id="LAZR01010119">
    <property type="protein sequence ID" value="KKM68721.1"/>
    <property type="molecule type" value="Genomic_DNA"/>
</dbReference>
<feature type="domain" description="Fibronectin type-III" evidence="2">
    <location>
        <begin position="363"/>
        <end position="439"/>
    </location>
</feature>
<dbReference type="SUPFAM" id="SSF49265">
    <property type="entry name" value="Fibronectin type III"/>
    <property type="match status" value="3"/>
</dbReference>
<organism evidence="3">
    <name type="scientific">marine sediment metagenome</name>
    <dbReference type="NCBI Taxonomy" id="412755"/>
    <lineage>
        <taxon>unclassified sequences</taxon>
        <taxon>metagenomes</taxon>
        <taxon>ecological metagenomes</taxon>
    </lineage>
</organism>
<feature type="domain" description="Fibronectin type-III" evidence="2">
    <location>
        <begin position="70"/>
        <end position="147"/>
    </location>
</feature>
<reference evidence="3" key="1">
    <citation type="journal article" date="2015" name="Nature">
        <title>Complex archaea that bridge the gap between prokaryotes and eukaryotes.</title>
        <authorList>
            <person name="Spang A."/>
            <person name="Saw J.H."/>
            <person name="Jorgensen S.L."/>
            <person name="Zaremba-Niedzwiedzka K."/>
            <person name="Martijn J."/>
            <person name="Lind A.E."/>
            <person name="van Eijk R."/>
            <person name="Schleper C."/>
            <person name="Guy L."/>
            <person name="Ettema T.J."/>
        </authorList>
    </citation>
    <scope>NUCLEOTIDE SEQUENCE</scope>
</reference>
<dbReference type="Gene3D" id="2.60.40.10">
    <property type="entry name" value="Immunoglobulins"/>
    <property type="match status" value="4"/>
</dbReference>